<evidence type="ECO:0000256" key="3">
    <source>
        <dbReference type="ARBA" id="ARBA00022448"/>
    </source>
</evidence>
<dbReference type="STRING" id="649764.HMPREF0762_01371"/>
<evidence type="ECO:0000259" key="8">
    <source>
        <dbReference type="PROSITE" id="PS50902"/>
    </source>
</evidence>
<dbReference type="GO" id="GO:0010181">
    <property type="term" value="F:FMN binding"/>
    <property type="evidence" value="ECO:0007669"/>
    <property type="project" value="UniProtKB-UniRule"/>
</dbReference>
<dbReference type="SUPFAM" id="SSF52218">
    <property type="entry name" value="Flavoproteins"/>
    <property type="match status" value="1"/>
</dbReference>
<reference evidence="9" key="1">
    <citation type="submission" date="2009-10" db="EMBL/GenBank/DDBJ databases">
        <authorList>
            <person name="Weinstock G."/>
            <person name="Sodergren E."/>
            <person name="Clifton S."/>
            <person name="Fulton L."/>
            <person name="Fulton B."/>
            <person name="Courtney L."/>
            <person name="Fronick C."/>
            <person name="Harrison M."/>
            <person name="Strong C."/>
            <person name="Farmer C."/>
            <person name="Delahaunty K."/>
            <person name="Markovic C."/>
            <person name="Hall O."/>
            <person name="Minx P."/>
            <person name="Tomlinson C."/>
            <person name="Mitreva M."/>
            <person name="Nelson J."/>
            <person name="Hou S."/>
            <person name="Wollam A."/>
            <person name="Pepin K.H."/>
            <person name="Johnson M."/>
            <person name="Bhonagiri V."/>
            <person name="Nash W.E."/>
            <person name="Warren W."/>
            <person name="Chinwalla A."/>
            <person name="Mardis E.R."/>
            <person name="Wilson R.K."/>
        </authorList>
    </citation>
    <scope>NUCLEOTIDE SEQUENCE [LARGE SCALE GENOMIC DNA]</scope>
    <source>
        <strain evidence="9">ATCC 700122</strain>
    </source>
</reference>
<dbReference type="PROSITE" id="PS50902">
    <property type="entry name" value="FLAVODOXIN_LIKE"/>
    <property type="match status" value="1"/>
</dbReference>
<gene>
    <name evidence="9" type="ORF">HMPREF0762_01371</name>
</gene>
<dbReference type="GO" id="GO:0009055">
    <property type="term" value="F:electron transfer activity"/>
    <property type="evidence" value="ECO:0007669"/>
    <property type="project" value="UniProtKB-UniRule"/>
</dbReference>
<dbReference type="EMBL" id="ACUX02000008">
    <property type="protein sequence ID" value="EEZ60996.1"/>
    <property type="molecule type" value="Genomic_DNA"/>
</dbReference>
<dbReference type="InterPro" id="IPR001226">
    <property type="entry name" value="Flavodoxin_CS"/>
</dbReference>
<comment type="function">
    <text evidence="7">Low-potential electron donor to a number of redox enzymes.</text>
</comment>
<name>D0WHQ3_SLAES</name>
<organism evidence="9 10">
    <name type="scientific">Slackia exigua (strain ATCC 700122 / DSM 15923 / CIP 105133 / JCM 11022 / KCTC 5966 / S-7)</name>
    <dbReference type="NCBI Taxonomy" id="649764"/>
    <lineage>
        <taxon>Bacteria</taxon>
        <taxon>Bacillati</taxon>
        <taxon>Actinomycetota</taxon>
        <taxon>Coriobacteriia</taxon>
        <taxon>Eggerthellales</taxon>
        <taxon>Eggerthellaceae</taxon>
        <taxon>Slackia</taxon>
    </lineage>
</organism>
<feature type="domain" description="Flavodoxin-like" evidence="8">
    <location>
        <begin position="6"/>
        <end position="141"/>
    </location>
</feature>
<comment type="caution">
    <text evidence="9">The sequence shown here is derived from an EMBL/GenBank/DDBJ whole genome shotgun (WGS) entry which is preliminary data.</text>
</comment>
<evidence type="ECO:0000256" key="7">
    <source>
        <dbReference type="RuleBase" id="RU367037"/>
    </source>
</evidence>
<evidence type="ECO:0000313" key="9">
    <source>
        <dbReference type="EMBL" id="EEZ60996.1"/>
    </source>
</evidence>
<evidence type="ECO:0000256" key="2">
    <source>
        <dbReference type="ARBA" id="ARBA00005267"/>
    </source>
</evidence>
<protein>
    <recommendedName>
        <fullName evidence="7">Flavodoxin</fullName>
    </recommendedName>
</protein>
<accession>D0WHQ3</accession>
<keyword evidence="3 7" id="KW-0813">Transport</keyword>
<dbReference type="InterPro" id="IPR010087">
    <property type="entry name" value="Flav_short"/>
</dbReference>
<evidence type="ECO:0000256" key="1">
    <source>
        <dbReference type="ARBA" id="ARBA00001917"/>
    </source>
</evidence>
<keyword evidence="5 7" id="KW-0288">FMN</keyword>
<dbReference type="Pfam" id="PF00258">
    <property type="entry name" value="Flavodoxin_1"/>
    <property type="match status" value="1"/>
</dbReference>
<dbReference type="HOGENOM" id="CLU_051402_4_3_11"/>
<dbReference type="AlphaFoldDB" id="D0WHQ3"/>
<keyword evidence="6 7" id="KW-0249">Electron transport</keyword>
<evidence type="ECO:0000313" key="10">
    <source>
        <dbReference type="Proteomes" id="UP000006001"/>
    </source>
</evidence>
<dbReference type="InterPro" id="IPR008254">
    <property type="entry name" value="Flavodoxin/NO_synth"/>
</dbReference>
<evidence type="ECO:0000256" key="6">
    <source>
        <dbReference type="ARBA" id="ARBA00022982"/>
    </source>
</evidence>
<proteinExistence type="inferred from homology"/>
<evidence type="ECO:0000256" key="4">
    <source>
        <dbReference type="ARBA" id="ARBA00022630"/>
    </source>
</evidence>
<sequence>MKMSKVAVVYWSGTGNTEAMADLIAEGVREAGGTADVIECSQFGPDQLDDFDAFAFGCPAMGDEELEDGEFLPMYDVVEPLLSGRRVVLFGSYDWNDGEWMELWEQRAEAAGLDLVDSVIAKDYPDDDASAECARVGMAIAKG</sequence>
<comment type="similarity">
    <text evidence="2 7">Belongs to the flavodoxin family.</text>
</comment>
<dbReference type="PROSITE" id="PS00201">
    <property type="entry name" value="FLAVODOXIN"/>
    <property type="match status" value="1"/>
</dbReference>
<dbReference type="Proteomes" id="UP000006001">
    <property type="component" value="Unassembled WGS sequence"/>
</dbReference>
<keyword evidence="4 7" id="KW-0285">Flavoprotein</keyword>
<dbReference type="NCBIfam" id="TIGR01753">
    <property type="entry name" value="flav_short"/>
    <property type="match status" value="1"/>
</dbReference>
<evidence type="ECO:0000256" key="5">
    <source>
        <dbReference type="ARBA" id="ARBA00022643"/>
    </source>
</evidence>
<dbReference type="InterPro" id="IPR029039">
    <property type="entry name" value="Flavoprotein-like_sf"/>
</dbReference>
<dbReference type="eggNOG" id="COG0716">
    <property type="taxonomic scope" value="Bacteria"/>
</dbReference>
<comment type="cofactor">
    <cofactor evidence="1 7">
        <name>FMN</name>
        <dbReference type="ChEBI" id="CHEBI:58210"/>
    </cofactor>
</comment>
<keyword evidence="10" id="KW-1185">Reference proteome</keyword>
<dbReference type="Gene3D" id="3.40.50.360">
    <property type="match status" value="1"/>
</dbReference>